<dbReference type="OrthoDB" id="29145at2759"/>
<dbReference type="CDD" id="cd18352">
    <property type="entry name" value="BTB_POZ_ARIA_plant"/>
    <property type="match status" value="1"/>
</dbReference>
<evidence type="ECO:0000256" key="3">
    <source>
        <dbReference type="PROSITE-ProRule" id="PRU00259"/>
    </source>
</evidence>
<dbReference type="Proteomes" id="UP000507245">
    <property type="component" value="Unassembled WGS sequence"/>
</dbReference>
<dbReference type="SUPFAM" id="SSF48371">
    <property type="entry name" value="ARM repeat"/>
    <property type="match status" value="2"/>
</dbReference>
<reference evidence="7" key="1">
    <citation type="journal article" date="2020" name="Genome Biol.">
        <title>Gamete binning: chromosome-level and haplotype-resolved genome assembly enabled by high-throughput single-cell sequencing of gamete genomes.</title>
        <authorList>
            <person name="Campoy J.A."/>
            <person name="Sun H."/>
            <person name="Goel M."/>
            <person name="Jiao W.-B."/>
            <person name="Folz-Donahue K."/>
            <person name="Wang N."/>
            <person name="Rubio M."/>
            <person name="Liu C."/>
            <person name="Kukat C."/>
            <person name="Ruiz D."/>
            <person name="Huettel B."/>
            <person name="Schneeberger K."/>
        </authorList>
    </citation>
    <scope>NUCLEOTIDE SEQUENCE [LARGE SCALE GENOMIC DNA]</scope>
    <source>
        <strain evidence="7">cv. Rojo Pasion</strain>
    </source>
</reference>
<feature type="repeat" description="ARM" evidence="3">
    <location>
        <begin position="322"/>
        <end position="364"/>
    </location>
</feature>
<keyword evidence="7" id="KW-1185">Reference proteome</keyword>
<organism evidence="6 7">
    <name type="scientific">Prunus armeniaca</name>
    <name type="common">Apricot</name>
    <name type="synonym">Armeniaca vulgaris</name>
    <dbReference type="NCBI Taxonomy" id="36596"/>
    <lineage>
        <taxon>Eukaryota</taxon>
        <taxon>Viridiplantae</taxon>
        <taxon>Streptophyta</taxon>
        <taxon>Embryophyta</taxon>
        <taxon>Tracheophyta</taxon>
        <taxon>Spermatophyta</taxon>
        <taxon>Magnoliopsida</taxon>
        <taxon>eudicotyledons</taxon>
        <taxon>Gunneridae</taxon>
        <taxon>Pentapetalae</taxon>
        <taxon>rosids</taxon>
        <taxon>fabids</taxon>
        <taxon>Rosales</taxon>
        <taxon>Rosaceae</taxon>
        <taxon>Amygdaloideae</taxon>
        <taxon>Amygdaleae</taxon>
        <taxon>Prunus</taxon>
    </lineage>
</organism>
<dbReference type="InterPro" id="IPR000225">
    <property type="entry name" value="Armadillo"/>
</dbReference>
<dbReference type="InterPro" id="IPR044282">
    <property type="entry name" value="ABAP1/ARIA"/>
</dbReference>
<dbReference type="PROSITE" id="PS50176">
    <property type="entry name" value="ARM_REPEAT"/>
    <property type="match status" value="4"/>
</dbReference>
<sequence>MDQSQKRTVTTRRGLKRKLEEEFREDGPENEPDLKVLAVEPGDVCEDLESMIRRRVQTLQSTFSSSEADRLAAKTATRAIALVAKNEEHVNLVVACGAVPALVKHLQAPPPERGGDNSPIPYTHEVEKDSAFALGLIAVKPEHQQLIVDAGALPHLVDLLKRHKRDSAPADGVIRRAANAMLTLLMKIAASRPVSGGIPPLVELLNFFNTKVQISAAGALRTLAFKNDENKNQIVECNALPTLVLMLRSEDAAMTFEAVGVIGNLVHSSPSIKKLVLLAGALQPVIGLLSSSCTESQREAALLLGQFAAADSDCKAHIVQRGALKPLIEMLKSPDAQVREMSAFALGRLAQDTHNQAGIAHNGGIVPLLKLLNSKNGSLQHNAAFSLYGLADNEDNVAALIKLGGVQKLQDGEFVAQQTKDCVAKTLKRLEEKICGQVLNNLLYLMRAAEKPVQKRVALALAHLCNPGDQETIFIDNKGLELLLGLLESPSLKEKQDGSLALYKVATKATSLSHLDPAPSSPTQQVYLGEKYVNNPTLSDITFLVEGKRFYAHRICLLASSDAFRAMFDGGYRERDAKDVEIPNIRWDVFELMMRFIYTGSVDVNLDIAQDLLRAADQYLLEGLKRLCEHAIAQNIYVENVSLMFELSEAFNAMSLRQACILFILEQFDKLIIKPWYPGLINRIVPEIRRFFTNALTMPIQATSQQA</sequence>
<dbReference type="AlphaFoldDB" id="A0A6J5YBV5"/>
<feature type="repeat" description="ARM" evidence="3">
    <location>
        <begin position="196"/>
        <end position="231"/>
    </location>
</feature>
<proteinExistence type="predicted"/>
<dbReference type="InterPro" id="IPR000210">
    <property type="entry name" value="BTB/POZ_dom"/>
</dbReference>
<feature type="domain" description="BTB" evidence="5">
    <location>
        <begin position="539"/>
        <end position="606"/>
    </location>
</feature>
<comment type="pathway">
    <text evidence="1">Protein modification; protein ubiquitination.</text>
</comment>
<keyword evidence="2" id="KW-0677">Repeat</keyword>
<dbReference type="InterPro" id="IPR011989">
    <property type="entry name" value="ARM-like"/>
</dbReference>
<dbReference type="PANTHER" id="PTHR46710">
    <property type="entry name" value="ARM REPEAT PROTEIN INTERACTING WITH ABF2"/>
    <property type="match status" value="1"/>
</dbReference>
<evidence type="ECO:0000259" key="5">
    <source>
        <dbReference type="PROSITE" id="PS50097"/>
    </source>
</evidence>
<evidence type="ECO:0000256" key="4">
    <source>
        <dbReference type="SAM" id="MobiDB-lite"/>
    </source>
</evidence>
<protein>
    <recommendedName>
        <fullName evidence="5">BTB domain-containing protein</fullName>
    </recommendedName>
</protein>
<dbReference type="PANTHER" id="PTHR46710:SF11">
    <property type="entry name" value="ARMADILLO BTB ARABIDOPSIS PROTEIN 1"/>
    <property type="match status" value="1"/>
</dbReference>
<dbReference type="EMBL" id="CAEKKB010000008">
    <property type="protein sequence ID" value="CAB4322012.1"/>
    <property type="molecule type" value="Genomic_DNA"/>
</dbReference>
<evidence type="ECO:0000313" key="6">
    <source>
        <dbReference type="EMBL" id="CAB4322012.1"/>
    </source>
</evidence>
<feature type="region of interest" description="Disordered" evidence="4">
    <location>
        <begin position="1"/>
        <end position="33"/>
    </location>
</feature>
<feature type="repeat" description="ARM" evidence="3">
    <location>
        <begin position="363"/>
        <end position="405"/>
    </location>
</feature>
<dbReference type="Gene3D" id="3.30.710.10">
    <property type="entry name" value="Potassium Channel Kv1.1, Chain A"/>
    <property type="match status" value="1"/>
</dbReference>
<evidence type="ECO:0000256" key="2">
    <source>
        <dbReference type="ARBA" id="ARBA00022737"/>
    </source>
</evidence>
<dbReference type="Pfam" id="PF00651">
    <property type="entry name" value="BTB"/>
    <property type="match status" value="1"/>
</dbReference>
<dbReference type="InterPro" id="IPR016024">
    <property type="entry name" value="ARM-type_fold"/>
</dbReference>
<feature type="repeat" description="ARM" evidence="3">
    <location>
        <begin position="238"/>
        <end position="280"/>
    </location>
</feature>
<dbReference type="Gene3D" id="1.25.10.10">
    <property type="entry name" value="Leucine-rich Repeat Variant"/>
    <property type="match status" value="2"/>
</dbReference>
<name>A0A6J5YBV5_PRUAR</name>
<gene>
    <name evidence="6" type="ORF">ORAREDHAP_LOCUS51308</name>
</gene>
<dbReference type="Pfam" id="PF00514">
    <property type="entry name" value="Arm"/>
    <property type="match status" value="2"/>
</dbReference>
<dbReference type="SMART" id="SM00225">
    <property type="entry name" value="BTB"/>
    <property type="match status" value="1"/>
</dbReference>
<dbReference type="InterPro" id="IPR011333">
    <property type="entry name" value="SKP1/BTB/POZ_sf"/>
</dbReference>
<evidence type="ECO:0000256" key="1">
    <source>
        <dbReference type="ARBA" id="ARBA00004906"/>
    </source>
</evidence>
<dbReference type="SUPFAM" id="SSF54695">
    <property type="entry name" value="POZ domain"/>
    <property type="match status" value="1"/>
</dbReference>
<dbReference type="PROSITE" id="PS50097">
    <property type="entry name" value="BTB"/>
    <property type="match status" value="1"/>
</dbReference>
<dbReference type="SMART" id="SM00185">
    <property type="entry name" value="ARM"/>
    <property type="match status" value="8"/>
</dbReference>
<evidence type="ECO:0000313" key="7">
    <source>
        <dbReference type="Proteomes" id="UP000507245"/>
    </source>
</evidence>
<feature type="compositionally biased region" description="Basic and acidic residues" evidence="4">
    <location>
        <begin position="17"/>
        <end position="27"/>
    </location>
</feature>
<dbReference type="Pfam" id="PF13513">
    <property type="entry name" value="HEAT_EZ"/>
    <property type="match status" value="1"/>
</dbReference>
<accession>A0A6J5YBV5</accession>